<evidence type="ECO:0000313" key="7">
    <source>
        <dbReference type="Proteomes" id="UP001596989"/>
    </source>
</evidence>
<feature type="domain" description="HTH araC/xylS-type" evidence="5">
    <location>
        <begin position="170"/>
        <end position="268"/>
    </location>
</feature>
<keyword evidence="2" id="KW-0238">DNA-binding</keyword>
<evidence type="ECO:0000313" key="6">
    <source>
        <dbReference type="EMBL" id="MFD0958407.1"/>
    </source>
</evidence>
<dbReference type="InterPro" id="IPR037923">
    <property type="entry name" value="HTH-like"/>
</dbReference>
<dbReference type="Proteomes" id="UP001596989">
    <property type="component" value="Unassembled WGS sequence"/>
</dbReference>
<evidence type="ECO:0000259" key="5">
    <source>
        <dbReference type="PROSITE" id="PS01124"/>
    </source>
</evidence>
<keyword evidence="4" id="KW-0804">Transcription</keyword>
<dbReference type="Pfam" id="PF12833">
    <property type="entry name" value="HTH_18"/>
    <property type="match status" value="1"/>
</dbReference>
<dbReference type="RefSeq" id="WP_377562173.1">
    <property type="nucleotide sequence ID" value="NZ_JBHTJZ010000005.1"/>
</dbReference>
<dbReference type="EMBL" id="JBHTJZ010000005">
    <property type="protein sequence ID" value="MFD0958407.1"/>
    <property type="molecule type" value="Genomic_DNA"/>
</dbReference>
<dbReference type="InterPro" id="IPR018060">
    <property type="entry name" value="HTH_AraC"/>
</dbReference>
<evidence type="ECO:0000256" key="2">
    <source>
        <dbReference type="ARBA" id="ARBA00023125"/>
    </source>
</evidence>
<name>A0ABW3HLM1_9BACL</name>
<dbReference type="PROSITE" id="PS00041">
    <property type="entry name" value="HTH_ARAC_FAMILY_1"/>
    <property type="match status" value="1"/>
</dbReference>
<accession>A0ABW3HLM1</accession>
<organism evidence="6 7">
    <name type="scientific">Paenibacillus chungangensis</name>
    <dbReference type="NCBI Taxonomy" id="696535"/>
    <lineage>
        <taxon>Bacteria</taxon>
        <taxon>Bacillati</taxon>
        <taxon>Bacillota</taxon>
        <taxon>Bacilli</taxon>
        <taxon>Bacillales</taxon>
        <taxon>Paenibacillaceae</taxon>
        <taxon>Paenibacillus</taxon>
    </lineage>
</organism>
<dbReference type="Gene3D" id="1.10.10.60">
    <property type="entry name" value="Homeodomain-like"/>
    <property type="match status" value="2"/>
</dbReference>
<protein>
    <submittedName>
        <fullName evidence="6">Helix-turn-helix domain-containing protein</fullName>
    </submittedName>
</protein>
<dbReference type="PANTHER" id="PTHR46796">
    <property type="entry name" value="HTH-TYPE TRANSCRIPTIONAL ACTIVATOR RHAS-RELATED"/>
    <property type="match status" value="1"/>
</dbReference>
<dbReference type="InterPro" id="IPR009057">
    <property type="entry name" value="Homeodomain-like_sf"/>
</dbReference>
<sequence>MDDDSLIALPSIHVVGDIVVQAGFVLGPRTIDDFELVFFPEDTNSRYTEAGESFLLSEPCFIFTRPGESHSYNFNKGKDVRHLFIHFEYEPLRGKESGYAAMDAGRIMFPTRQYPLAASIMNKLIWLACTQPPDWQRRLSVLLAAALEELAAPADLLASEEAEQLPIPIQNALAYMEERLSESLTVREVSLRSGWTHEHFTRVFTSVMGMSPKQMLLEKRLRRAEDMMLRGLGTIKQIAYRVGFRDEHHFSRTYKKWRGITATEYIQRCSSPLFRHTMATKDSYVLHPSNRLVVVKNADIK</sequence>
<reference evidence="7" key="1">
    <citation type="journal article" date="2019" name="Int. J. Syst. Evol. Microbiol.">
        <title>The Global Catalogue of Microorganisms (GCM) 10K type strain sequencing project: providing services to taxonomists for standard genome sequencing and annotation.</title>
        <authorList>
            <consortium name="The Broad Institute Genomics Platform"/>
            <consortium name="The Broad Institute Genome Sequencing Center for Infectious Disease"/>
            <person name="Wu L."/>
            <person name="Ma J."/>
        </authorList>
    </citation>
    <scope>NUCLEOTIDE SEQUENCE [LARGE SCALE GENOMIC DNA]</scope>
    <source>
        <strain evidence="7">CCUG 59129</strain>
    </source>
</reference>
<proteinExistence type="predicted"/>
<evidence type="ECO:0000256" key="1">
    <source>
        <dbReference type="ARBA" id="ARBA00023015"/>
    </source>
</evidence>
<dbReference type="PROSITE" id="PS01124">
    <property type="entry name" value="HTH_ARAC_FAMILY_2"/>
    <property type="match status" value="1"/>
</dbReference>
<evidence type="ECO:0000256" key="4">
    <source>
        <dbReference type="ARBA" id="ARBA00023163"/>
    </source>
</evidence>
<dbReference type="InterPro" id="IPR050204">
    <property type="entry name" value="AraC_XylS_family_regulators"/>
</dbReference>
<comment type="caution">
    <text evidence="6">The sequence shown here is derived from an EMBL/GenBank/DDBJ whole genome shotgun (WGS) entry which is preliminary data.</text>
</comment>
<dbReference type="SUPFAM" id="SSF46689">
    <property type="entry name" value="Homeodomain-like"/>
    <property type="match status" value="2"/>
</dbReference>
<keyword evidence="7" id="KW-1185">Reference proteome</keyword>
<keyword evidence="3" id="KW-0010">Activator</keyword>
<keyword evidence="1" id="KW-0805">Transcription regulation</keyword>
<dbReference type="SMART" id="SM00342">
    <property type="entry name" value="HTH_ARAC"/>
    <property type="match status" value="1"/>
</dbReference>
<gene>
    <name evidence="6" type="ORF">ACFQ2I_03315</name>
</gene>
<dbReference type="SUPFAM" id="SSF51215">
    <property type="entry name" value="Regulatory protein AraC"/>
    <property type="match status" value="1"/>
</dbReference>
<evidence type="ECO:0000256" key="3">
    <source>
        <dbReference type="ARBA" id="ARBA00023159"/>
    </source>
</evidence>
<dbReference type="InterPro" id="IPR018062">
    <property type="entry name" value="HTH_AraC-typ_CS"/>
</dbReference>